<gene>
    <name evidence="9" type="ordered locus">FraEuI1c_4282</name>
</gene>
<proteinExistence type="predicted"/>
<dbReference type="HOGENOM" id="CLU_000288_135_4_11"/>
<feature type="repeat" description="WD" evidence="5">
    <location>
        <begin position="667"/>
        <end position="708"/>
    </location>
</feature>
<dbReference type="SUPFAM" id="SSF50978">
    <property type="entry name" value="WD40 repeat-like"/>
    <property type="match status" value="1"/>
</dbReference>
<dbReference type="Gene3D" id="3.30.200.20">
    <property type="entry name" value="Phosphorylase Kinase, domain 1"/>
    <property type="match status" value="1"/>
</dbReference>
<feature type="repeat" description="WD" evidence="5">
    <location>
        <begin position="484"/>
        <end position="517"/>
    </location>
</feature>
<evidence type="ECO:0000313" key="9">
    <source>
        <dbReference type="EMBL" id="ADP82281.1"/>
    </source>
</evidence>
<dbReference type="Pfam" id="PF00400">
    <property type="entry name" value="WD40"/>
    <property type="match status" value="7"/>
</dbReference>
<dbReference type="InterPro" id="IPR001680">
    <property type="entry name" value="WD40_rpt"/>
</dbReference>
<keyword evidence="9" id="KW-0723">Serine/threonine-protein kinase</keyword>
<dbReference type="PROSITE" id="PS00678">
    <property type="entry name" value="WD_REPEATS_1"/>
    <property type="match status" value="5"/>
</dbReference>
<dbReference type="Proteomes" id="UP000002484">
    <property type="component" value="Chromosome"/>
</dbReference>
<feature type="domain" description="Protein kinase" evidence="8">
    <location>
        <begin position="53"/>
        <end position="305"/>
    </location>
</feature>
<sequence length="744" mass="76059">MQADGRSGINRAGEIAFALVGDQAGGYWGGSVAELPQGVTALEESDPSVLGPYHVLGRLGEGGMGSVYLGRRDGTGPFVAIKVIRADLARVPEFRERFLREANAAQRVAHAATAPVVDVDTAGSRPYLVTEYIEGPTLDARIRDRGPLSAAELEWLATAVATALRAIHAAGLVHRDLKPSNILLSPFGARVIDFGISRALDSTTMLTEGTIGTPAFMAPEQALSQPVSETADIHAWGAVLAYAAAGRPPFSGESLPGVMLSVAYDPPVLDGLPAGLRPLVARAMAKDPAERPTAAELFDLLHGPRPSAPPDEPADAAPPAASGSPDRSGVRASTPPPAYTGKVASRDATVRFETPAGGLDEVTSYAGQPTHQTVVQRQPRRARTTIALVAALVVAGTVTVGVLTNVLSGGGSGSSVAPSASPSVAPTFALPTGAGRALAGPTDKVESVALSPDGHTLAAGSVDQRVYLWDVTRPASPVSLGQPLTGPGSWVSSVAFSPDSHTLAAGSDDRRVYLWDVTRPASPTPLGQPLTEPGDWVRSVAFSPDGHTLAAGSGDGKVYLWSVTGTGATALGQPLQGPGSSVRSMAFSPDGHTLAIGSYNHKIGLWDVTQPASPTPLGQPLTGPTDFVLSVAFSPNSHTLAASSSDGKVYLWDVTRPSGPTPLGQPLAGPGGSVRSVAFSPDGRALAAAGDNGTVSVWDVARPSSPTAVGQPLTGPGAAVTALAFSPRSGTLAAASEDRSVYLW</sequence>
<organism evidence="9 10">
    <name type="scientific">Pseudofrankia inefficax (strain DSM 45817 / CECT 9037 / DDB 130130 / EuI1c)</name>
    <name type="common">Frankia inefficax</name>
    <dbReference type="NCBI Taxonomy" id="298654"/>
    <lineage>
        <taxon>Bacteria</taxon>
        <taxon>Bacillati</taxon>
        <taxon>Actinomycetota</taxon>
        <taxon>Actinomycetes</taxon>
        <taxon>Frankiales</taxon>
        <taxon>Frankiaceae</taxon>
        <taxon>Pseudofrankia</taxon>
    </lineage>
</organism>
<dbReference type="PROSITE" id="PS50011">
    <property type="entry name" value="PROTEIN_KINASE_DOM"/>
    <property type="match status" value="1"/>
</dbReference>
<dbReference type="PROSITE" id="PS00107">
    <property type="entry name" value="PROTEIN_KINASE_ATP"/>
    <property type="match status" value="1"/>
</dbReference>
<evidence type="ECO:0000256" key="4">
    <source>
        <dbReference type="ARBA" id="ARBA00022840"/>
    </source>
</evidence>
<dbReference type="InterPro" id="IPR036322">
    <property type="entry name" value="WD40_repeat_dom_sf"/>
</dbReference>
<dbReference type="Gene3D" id="2.130.10.10">
    <property type="entry name" value="YVTN repeat-like/Quinoprotein amine dehydrogenase"/>
    <property type="match status" value="3"/>
</dbReference>
<dbReference type="CDD" id="cd14014">
    <property type="entry name" value="STKc_PknB_like"/>
    <property type="match status" value="1"/>
</dbReference>
<dbReference type="PROSITE" id="PS50082">
    <property type="entry name" value="WD_REPEATS_2"/>
    <property type="match status" value="7"/>
</dbReference>
<feature type="region of interest" description="Disordered" evidence="7">
    <location>
        <begin position="300"/>
        <end position="349"/>
    </location>
</feature>
<name>E3JBX1_PSEI1</name>
<dbReference type="InterPro" id="IPR000719">
    <property type="entry name" value="Prot_kinase_dom"/>
</dbReference>
<dbReference type="SMART" id="SM00220">
    <property type="entry name" value="S_TKc"/>
    <property type="match status" value="1"/>
</dbReference>
<dbReference type="PROSITE" id="PS00108">
    <property type="entry name" value="PROTEIN_KINASE_ST"/>
    <property type="match status" value="1"/>
</dbReference>
<keyword evidence="9" id="KW-0808">Transferase</keyword>
<feature type="repeat" description="WD" evidence="5">
    <location>
        <begin position="713"/>
        <end position="744"/>
    </location>
</feature>
<dbReference type="GO" id="GO:0005524">
    <property type="term" value="F:ATP binding"/>
    <property type="evidence" value="ECO:0007669"/>
    <property type="project" value="UniProtKB-UniRule"/>
</dbReference>
<dbReference type="InterPro" id="IPR011009">
    <property type="entry name" value="Kinase-like_dom_sf"/>
</dbReference>
<dbReference type="InterPro" id="IPR017441">
    <property type="entry name" value="Protein_kinase_ATP_BS"/>
</dbReference>
<keyword evidence="3 6" id="KW-0547">Nucleotide-binding</keyword>
<dbReference type="eggNOG" id="COG0515">
    <property type="taxonomic scope" value="Bacteria"/>
</dbReference>
<accession>E3JBX1</accession>
<dbReference type="KEGG" id="fri:FraEuI1c_4282"/>
<dbReference type="InterPro" id="IPR008271">
    <property type="entry name" value="Ser/Thr_kinase_AS"/>
</dbReference>
<dbReference type="AlphaFoldDB" id="E3JBX1"/>
<dbReference type="PRINTS" id="PR00320">
    <property type="entry name" value="GPROTEINBRPT"/>
</dbReference>
<dbReference type="InterPro" id="IPR015943">
    <property type="entry name" value="WD40/YVTN_repeat-like_dom_sf"/>
</dbReference>
<feature type="compositionally biased region" description="Low complexity" evidence="7">
    <location>
        <begin position="315"/>
        <end position="327"/>
    </location>
</feature>
<keyword evidence="10" id="KW-1185">Reference proteome</keyword>
<reference evidence="9 10" key="1">
    <citation type="submission" date="2010-10" db="EMBL/GenBank/DDBJ databases">
        <title>Complete sequence of Frankia sp. EuI1c.</title>
        <authorList>
            <consortium name="US DOE Joint Genome Institute"/>
            <person name="Lucas S."/>
            <person name="Copeland A."/>
            <person name="Lapidus A."/>
            <person name="Cheng J.-F."/>
            <person name="Bruce D."/>
            <person name="Goodwin L."/>
            <person name="Pitluck S."/>
            <person name="Chertkov O."/>
            <person name="Detter J.C."/>
            <person name="Han C."/>
            <person name="Tapia R."/>
            <person name="Land M."/>
            <person name="Hauser L."/>
            <person name="Jeffries C."/>
            <person name="Kyrpides N."/>
            <person name="Ivanova N."/>
            <person name="Mikhailova N."/>
            <person name="Beauchemin N."/>
            <person name="Sen A."/>
            <person name="Sur S.A."/>
            <person name="Gtari M."/>
            <person name="Wall L."/>
            <person name="Tisa L."/>
            <person name="Woyke T."/>
        </authorList>
    </citation>
    <scope>NUCLEOTIDE SEQUENCE [LARGE SCALE GENOMIC DNA]</scope>
    <source>
        <strain evidence="10">DSM 45817 / CECT 9037 / EuI1c</strain>
    </source>
</reference>
<evidence type="ECO:0000313" key="10">
    <source>
        <dbReference type="Proteomes" id="UP000002484"/>
    </source>
</evidence>
<dbReference type="eggNOG" id="COG2319">
    <property type="taxonomic scope" value="Bacteria"/>
</dbReference>
<dbReference type="EMBL" id="CP002299">
    <property type="protein sequence ID" value="ADP82281.1"/>
    <property type="molecule type" value="Genomic_DNA"/>
</dbReference>
<dbReference type="PANTHER" id="PTHR19879">
    <property type="entry name" value="TRANSCRIPTION INITIATION FACTOR TFIID"/>
    <property type="match status" value="1"/>
</dbReference>
<evidence type="ECO:0000256" key="1">
    <source>
        <dbReference type="ARBA" id="ARBA00022574"/>
    </source>
</evidence>
<dbReference type="SMART" id="SM00320">
    <property type="entry name" value="WD40"/>
    <property type="match status" value="7"/>
</dbReference>
<evidence type="ECO:0000256" key="7">
    <source>
        <dbReference type="SAM" id="MobiDB-lite"/>
    </source>
</evidence>
<dbReference type="STRING" id="298654.FraEuI1c_4282"/>
<evidence type="ECO:0000256" key="2">
    <source>
        <dbReference type="ARBA" id="ARBA00022737"/>
    </source>
</evidence>
<evidence type="ECO:0000256" key="5">
    <source>
        <dbReference type="PROSITE-ProRule" id="PRU00221"/>
    </source>
</evidence>
<feature type="repeat" description="WD" evidence="5">
    <location>
        <begin position="438"/>
        <end position="479"/>
    </location>
</feature>
<keyword evidence="2" id="KW-0677">Repeat</keyword>
<evidence type="ECO:0000259" key="8">
    <source>
        <dbReference type="PROSITE" id="PS50011"/>
    </source>
</evidence>
<feature type="repeat" description="WD" evidence="5">
    <location>
        <begin position="575"/>
        <end position="608"/>
    </location>
</feature>
<keyword evidence="1 5" id="KW-0853">WD repeat</keyword>
<protein>
    <submittedName>
        <fullName evidence="9">Serine/threonine protein kinase with WD40 repeats</fullName>
    </submittedName>
</protein>
<dbReference type="Pfam" id="PF00069">
    <property type="entry name" value="Pkinase"/>
    <property type="match status" value="1"/>
</dbReference>
<feature type="repeat" description="WD" evidence="5">
    <location>
        <begin position="621"/>
        <end position="654"/>
    </location>
</feature>
<evidence type="ECO:0000256" key="6">
    <source>
        <dbReference type="PROSITE-ProRule" id="PRU10141"/>
    </source>
</evidence>
<keyword evidence="4 6" id="KW-0067">ATP-binding</keyword>
<keyword evidence="9" id="KW-0418">Kinase</keyword>
<dbReference type="PANTHER" id="PTHR19879:SF9">
    <property type="entry name" value="TRANSCRIPTION INITIATION FACTOR TFIID SUBUNIT 5"/>
    <property type="match status" value="1"/>
</dbReference>
<dbReference type="SUPFAM" id="SSF56112">
    <property type="entry name" value="Protein kinase-like (PK-like)"/>
    <property type="match status" value="1"/>
</dbReference>
<feature type="repeat" description="WD" evidence="5">
    <location>
        <begin position="530"/>
        <end position="563"/>
    </location>
</feature>
<evidence type="ECO:0000256" key="3">
    <source>
        <dbReference type="ARBA" id="ARBA00022741"/>
    </source>
</evidence>
<dbReference type="Gene3D" id="1.10.510.10">
    <property type="entry name" value="Transferase(Phosphotransferase) domain 1"/>
    <property type="match status" value="1"/>
</dbReference>
<dbReference type="GO" id="GO:0004674">
    <property type="term" value="F:protein serine/threonine kinase activity"/>
    <property type="evidence" value="ECO:0007669"/>
    <property type="project" value="UniProtKB-KW"/>
</dbReference>
<dbReference type="InParanoid" id="E3JBX1"/>
<dbReference type="CDD" id="cd00200">
    <property type="entry name" value="WD40"/>
    <property type="match status" value="1"/>
</dbReference>
<dbReference type="InterPro" id="IPR020472">
    <property type="entry name" value="WD40_PAC1"/>
</dbReference>
<dbReference type="PROSITE" id="PS50294">
    <property type="entry name" value="WD_REPEATS_REGION"/>
    <property type="match status" value="7"/>
</dbReference>
<feature type="binding site" evidence="6">
    <location>
        <position position="82"/>
    </location>
    <ligand>
        <name>ATP</name>
        <dbReference type="ChEBI" id="CHEBI:30616"/>
    </ligand>
</feature>
<dbReference type="InterPro" id="IPR019775">
    <property type="entry name" value="WD40_repeat_CS"/>
</dbReference>